<protein>
    <submittedName>
        <fullName evidence="4">ABC-2 family transporter protein</fullName>
    </submittedName>
</protein>
<proteinExistence type="predicted"/>
<feature type="transmembrane region" description="Helical" evidence="2">
    <location>
        <begin position="245"/>
        <end position="268"/>
    </location>
</feature>
<feature type="transmembrane region" description="Helical" evidence="2">
    <location>
        <begin position="585"/>
        <end position="608"/>
    </location>
</feature>
<reference evidence="4 5" key="1">
    <citation type="submission" date="2019-02" db="EMBL/GenBank/DDBJ databases">
        <title>Deep-cultivation of Planctomycetes and their phenomic and genomic characterization uncovers novel biology.</title>
        <authorList>
            <person name="Wiegand S."/>
            <person name="Jogler M."/>
            <person name="Boedeker C."/>
            <person name="Pinto D."/>
            <person name="Vollmers J."/>
            <person name="Rivas-Marin E."/>
            <person name="Kohn T."/>
            <person name="Peeters S.H."/>
            <person name="Heuer A."/>
            <person name="Rast P."/>
            <person name="Oberbeckmann S."/>
            <person name="Bunk B."/>
            <person name="Jeske O."/>
            <person name="Meyerdierks A."/>
            <person name="Storesund J.E."/>
            <person name="Kallscheuer N."/>
            <person name="Luecker S."/>
            <person name="Lage O.M."/>
            <person name="Pohl T."/>
            <person name="Merkel B.J."/>
            <person name="Hornburger P."/>
            <person name="Mueller R.-W."/>
            <person name="Bruemmer F."/>
            <person name="Labrenz M."/>
            <person name="Spormann A.M."/>
            <person name="Op Den Camp H."/>
            <person name="Overmann J."/>
            <person name="Amann R."/>
            <person name="Jetten M.S.M."/>
            <person name="Mascher T."/>
            <person name="Medema M.H."/>
            <person name="Devos D.P."/>
            <person name="Kaster A.-K."/>
            <person name="Ovreas L."/>
            <person name="Rohde M."/>
            <person name="Galperin M.Y."/>
            <person name="Jogler C."/>
        </authorList>
    </citation>
    <scope>NUCLEOTIDE SEQUENCE [LARGE SCALE GENOMIC DNA]</scope>
    <source>
        <strain evidence="4 5">Pan14r</strain>
    </source>
</reference>
<dbReference type="Pfam" id="PF12679">
    <property type="entry name" value="ABC2_membrane_2"/>
    <property type="match status" value="1"/>
</dbReference>
<feature type="transmembrane region" description="Helical" evidence="2">
    <location>
        <begin position="288"/>
        <end position="309"/>
    </location>
</feature>
<dbReference type="EMBL" id="SJPL01000001">
    <property type="protein sequence ID" value="TWT68085.1"/>
    <property type="molecule type" value="Genomic_DNA"/>
</dbReference>
<dbReference type="PANTHER" id="PTHR43471:SF3">
    <property type="entry name" value="ABC TRANSPORTER PERMEASE PROTEIN NATB"/>
    <property type="match status" value="1"/>
</dbReference>
<dbReference type="GO" id="GO:0140359">
    <property type="term" value="F:ABC-type transporter activity"/>
    <property type="evidence" value="ECO:0007669"/>
    <property type="project" value="InterPro"/>
</dbReference>
<dbReference type="Proteomes" id="UP000317238">
    <property type="component" value="Unassembled WGS sequence"/>
</dbReference>
<feature type="transmembrane region" description="Helical" evidence="2">
    <location>
        <begin position="423"/>
        <end position="441"/>
    </location>
</feature>
<sequence length="731" mass="78531">MNASRLFRLCRKELRETLRDRRTIITLVFMPLLVYPLLSMALHRFLLNNSEATETAYKIGVATVDEADLLDIWINSPDAMPPDEILKANGDRVAEFEILLTDISPLTALESRAVDVAAEVTMGGPDQQPSVKVTSYNGDAVGRSARRILVERIQWFKLRMAERFADRFAAGPRYRQPVDVEIGMMGEDKSTSMLGTVVPLVLVLMTITGAVYPAIDLTAGERERGTMEALMASPVPRSAVLMAKYIAVVTVALLTAIANLTAMFTTLWAGGLLPLLTGDDHSIGPVTVLQILALLVLFSCFFSALLLSLTSFARSFKEAQAYLIPIMLLSLAPAMVSLLPGIELSGPLAIAPLLNIVLLTRDVLAGDMTPVAAGATIASTLAYAAAAIAVAAKLFGSDAVSRTSGQSIGSIFLRPAKSRETPTLQVAATVLALLVPIYFVVSNGLIRFLDSAGDSFQMSSRLVLNAVALAVTFGGVPLLVAWFNRLKLVPSFRLRTFPWTAALGAIILGLGAWVFAHEAFVLADAVGIKGLTESKIAQTEKVLEAWKQVSPVLLLATLAMTPAVIEELCFRGFLFSAFAKFMSPAKTIIVTAVLFGAFHVLTGNALLLERFVPSTLLGLILGWIAYRTGSVIPGMLMHFVHNGLLELAARYEDKLTFLGEGFEDQSHLPASWLITGAVLSAIGVALLWWATRSKTIPSAESAFHTAPTATSDPPPVESDSSDLDQSTNGED</sequence>
<feature type="transmembrane region" description="Helical" evidence="2">
    <location>
        <begin position="21"/>
        <end position="42"/>
    </location>
</feature>
<comment type="caution">
    <text evidence="4">The sequence shown here is derived from an EMBL/GenBank/DDBJ whole genome shotgun (WGS) entry which is preliminary data.</text>
</comment>
<evidence type="ECO:0000256" key="2">
    <source>
        <dbReference type="SAM" id="Phobius"/>
    </source>
</evidence>
<feature type="transmembrane region" description="Helical" evidence="2">
    <location>
        <begin position="321"/>
        <end position="342"/>
    </location>
</feature>
<evidence type="ECO:0000313" key="4">
    <source>
        <dbReference type="EMBL" id="TWT68085.1"/>
    </source>
</evidence>
<feature type="transmembrane region" description="Helical" evidence="2">
    <location>
        <begin position="462"/>
        <end position="483"/>
    </location>
</feature>
<accession>A0A5C5Y199</accession>
<keyword evidence="2" id="KW-0472">Membrane</keyword>
<name>A0A5C5Y199_9PLAN</name>
<keyword evidence="2" id="KW-1133">Transmembrane helix</keyword>
<dbReference type="NCBIfam" id="NF041647">
    <property type="entry name" value="ABC_perm_CPBP"/>
    <property type="match status" value="1"/>
</dbReference>
<feature type="transmembrane region" description="Helical" evidence="2">
    <location>
        <begin position="371"/>
        <end position="392"/>
    </location>
</feature>
<dbReference type="GO" id="GO:0080120">
    <property type="term" value="P:CAAX-box protein maturation"/>
    <property type="evidence" value="ECO:0007669"/>
    <property type="project" value="UniProtKB-ARBA"/>
</dbReference>
<dbReference type="PANTHER" id="PTHR43471">
    <property type="entry name" value="ABC TRANSPORTER PERMEASE"/>
    <property type="match status" value="1"/>
</dbReference>
<keyword evidence="2" id="KW-0812">Transmembrane</keyword>
<dbReference type="InterPro" id="IPR003675">
    <property type="entry name" value="Rce1/LyrA-like_dom"/>
</dbReference>
<dbReference type="OrthoDB" id="5486437at2"/>
<dbReference type="AlphaFoldDB" id="A0A5C5Y199"/>
<feature type="domain" description="CAAX prenyl protease 2/Lysostaphin resistance protein A-like" evidence="3">
    <location>
        <begin position="550"/>
        <end position="643"/>
    </location>
</feature>
<dbReference type="RefSeq" id="WP_146438117.1">
    <property type="nucleotide sequence ID" value="NZ_SJPL01000001.1"/>
</dbReference>
<feature type="transmembrane region" description="Helical" evidence="2">
    <location>
        <begin position="670"/>
        <end position="690"/>
    </location>
</feature>
<feature type="transmembrane region" description="Helical" evidence="2">
    <location>
        <begin position="615"/>
        <end position="636"/>
    </location>
</feature>
<feature type="transmembrane region" description="Helical" evidence="2">
    <location>
        <begin position="193"/>
        <end position="215"/>
    </location>
</feature>
<feature type="transmembrane region" description="Helical" evidence="2">
    <location>
        <begin position="503"/>
        <end position="528"/>
    </location>
</feature>
<evidence type="ECO:0000256" key="1">
    <source>
        <dbReference type="SAM" id="MobiDB-lite"/>
    </source>
</evidence>
<organism evidence="4 5">
    <name type="scientific">Crateriforma conspicua</name>
    <dbReference type="NCBI Taxonomy" id="2527996"/>
    <lineage>
        <taxon>Bacteria</taxon>
        <taxon>Pseudomonadati</taxon>
        <taxon>Planctomycetota</taxon>
        <taxon>Planctomycetia</taxon>
        <taxon>Planctomycetales</taxon>
        <taxon>Planctomycetaceae</taxon>
        <taxon>Crateriforma</taxon>
    </lineage>
</organism>
<evidence type="ECO:0000313" key="5">
    <source>
        <dbReference type="Proteomes" id="UP000317238"/>
    </source>
</evidence>
<dbReference type="Pfam" id="PF02517">
    <property type="entry name" value="Rce1-like"/>
    <property type="match status" value="1"/>
</dbReference>
<evidence type="ECO:0000259" key="3">
    <source>
        <dbReference type="Pfam" id="PF02517"/>
    </source>
</evidence>
<feature type="region of interest" description="Disordered" evidence="1">
    <location>
        <begin position="701"/>
        <end position="731"/>
    </location>
</feature>
<gene>
    <name evidence="4" type="ORF">Pan14r_03230</name>
</gene>
<keyword evidence="5" id="KW-1185">Reference proteome</keyword>
<dbReference type="GO" id="GO:0005886">
    <property type="term" value="C:plasma membrane"/>
    <property type="evidence" value="ECO:0007669"/>
    <property type="project" value="UniProtKB-SubCell"/>
</dbReference>
<dbReference type="GO" id="GO:0004175">
    <property type="term" value="F:endopeptidase activity"/>
    <property type="evidence" value="ECO:0007669"/>
    <property type="project" value="UniProtKB-ARBA"/>
</dbReference>